<proteinExistence type="predicted"/>
<dbReference type="AlphaFoldDB" id="A0A498KZ87"/>
<dbReference type="OrthoDB" id="204561at2157"/>
<evidence type="ECO:0000313" key="2">
    <source>
        <dbReference type="Proteomes" id="UP000289691"/>
    </source>
</evidence>
<evidence type="ECO:0000313" key="1">
    <source>
        <dbReference type="EMBL" id="RXK51117.1"/>
    </source>
</evidence>
<comment type="caution">
    <text evidence="1">The sequence shown here is derived from an EMBL/GenBank/DDBJ whole genome shotgun (WGS) entry which is preliminary data.</text>
</comment>
<keyword evidence="2" id="KW-1185">Reference proteome</keyword>
<accession>A0A498KZ87</accession>
<organism evidence="1 2">
    <name type="scientific">Halorientalis pallida</name>
    <dbReference type="NCBI Taxonomy" id="2479928"/>
    <lineage>
        <taxon>Archaea</taxon>
        <taxon>Methanobacteriati</taxon>
        <taxon>Methanobacteriota</taxon>
        <taxon>Stenosarchaea group</taxon>
        <taxon>Halobacteria</taxon>
        <taxon>Halobacteriales</taxon>
        <taxon>Haloarculaceae</taxon>
        <taxon>Halorientalis</taxon>
    </lineage>
</organism>
<dbReference type="Proteomes" id="UP000289691">
    <property type="component" value="Unassembled WGS sequence"/>
</dbReference>
<name>A0A498KZ87_9EURY</name>
<gene>
    <name evidence="1" type="ORF">EAF64_00255</name>
</gene>
<dbReference type="EMBL" id="RDFA01000001">
    <property type="protein sequence ID" value="RXK51117.1"/>
    <property type="molecule type" value="Genomic_DNA"/>
</dbReference>
<reference evidence="1 2" key="1">
    <citation type="submission" date="2019-01" db="EMBL/GenBank/DDBJ databases">
        <title>Halorientalis sp. F13-25 a new haloarchaeum isolated from hypersaline water.</title>
        <authorList>
            <person name="Ana D.-V."/>
            <person name="Cristina S.-P."/>
            <person name="Antonio V."/>
        </authorList>
    </citation>
    <scope>NUCLEOTIDE SEQUENCE [LARGE SCALE GENOMIC DNA]</scope>
    <source>
        <strain evidence="1 2">F13-25</strain>
    </source>
</reference>
<protein>
    <recommendedName>
        <fullName evidence="3">Zincin peptidase</fullName>
    </recommendedName>
</protein>
<evidence type="ECO:0008006" key="3">
    <source>
        <dbReference type="Google" id="ProtNLM"/>
    </source>
</evidence>
<sequence length="152" mass="15574">MTPVELIVAALALSGSVAVGTAAHELSHAIALWAGGYRCEIRWWPNRGRGWLRPRSAFASVTPQVDGTASPMALRCAALAPLTLATPLALALAGLLPDPYESGPLAVQAALIGWLGCALPSPQDFAVVWYADRALARASAGGDGAGQSADST</sequence>
<dbReference type="RefSeq" id="WP_129066984.1">
    <property type="nucleotide sequence ID" value="NZ_RDFA01000001.1"/>
</dbReference>